<evidence type="ECO:0000313" key="2">
    <source>
        <dbReference type="EMBL" id="KAK5111231.1"/>
    </source>
</evidence>
<protein>
    <submittedName>
        <fullName evidence="2">Uncharacterized protein</fullName>
    </submittedName>
</protein>
<organism evidence="2 3">
    <name type="scientific">Meristemomyces frigidus</name>
    <dbReference type="NCBI Taxonomy" id="1508187"/>
    <lineage>
        <taxon>Eukaryota</taxon>
        <taxon>Fungi</taxon>
        <taxon>Dikarya</taxon>
        <taxon>Ascomycota</taxon>
        <taxon>Pezizomycotina</taxon>
        <taxon>Dothideomycetes</taxon>
        <taxon>Dothideomycetidae</taxon>
        <taxon>Mycosphaerellales</taxon>
        <taxon>Teratosphaeriaceae</taxon>
        <taxon>Meristemomyces</taxon>
    </lineage>
</organism>
<feature type="region of interest" description="Disordered" evidence="1">
    <location>
        <begin position="279"/>
        <end position="368"/>
    </location>
</feature>
<sequence>MPVSCLNEMGKDRKVAHLPLGAPLHSAVQGDVSSMSTARKYPWGSRQQRNSGRDLTLPGYDTWFGGRRPFPNDPNDPHGMAQAQQEEDNSRFERPKTLRDLITERLKEQDKCLAQASAEVRALVGLSTMATNTPGKTKGPGDEYLAAEQVKQVLYGSNTARGPSTPWDRYGAYSDDLGRGSTRWDAATYLPLGGGSRRRQHDPWSGACWYGSPFRVSTGTKAKDPITRHKELQDDIFVLMSLSPSVQQPTMFVPGAGDPGEIMLQTQNAMLKKFVGRPDLEGMQGNAGSGLTPQASSQMRQRKGPSRGSQSGSVYGSQAGPPYVAQAAPEPDMSGVMEDDPAMDECDAQSHYDPQSQYDQQSHYGPQS</sequence>
<dbReference type="Proteomes" id="UP001310890">
    <property type="component" value="Unassembled WGS sequence"/>
</dbReference>
<accession>A0AAN7YJH2</accession>
<comment type="caution">
    <text evidence="2">The sequence shown here is derived from an EMBL/GenBank/DDBJ whole genome shotgun (WGS) entry which is preliminary data.</text>
</comment>
<dbReference type="EMBL" id="JAVRRL010000041">
    <property type="protein sequence ID" value="KAK5111231.1"/>
    <property type="molecule type" value="Genomic_DNA"/>
</dbReference>
<proteinExistence type="predicted"/>
<feature type="compositionally biased region" description="Acidic residues" evidence="1">
    <location>
        <begin position="337"/>
        <end position="347"/>
    </location>
</feature>
<evidence type="ECO:0000313" key="3">
    <source>
        <dbReference type="Proteomes" id="UP001310890"/>
    </source>
</evidence>
<evidence type="ECO:0000256" key="1">
    <source>
        <dbReference type="SAM" id="MobiDB-lite"/>
    </source>
</evidence>
<dbReference type="AlphaFoldDB" id="A0AAN7YJH2"/>
<gene>
    <name evidence="2" type="ORF">LTR62_005259</name>
</gene>
<reference evidence="2" key="1">
    <citation type="submission" date="2023-08" db="EMBL/GenBank/DDBJ databases">
        <title>Black Yeasts Isolated from many extreme environments.</title>
        <authorList>
            <person name="Coleine C."/>
            <person name="Stajich J.E."/>
            <person name="Selbmann L."/>
        </authorList>
    </citation>
    <scope>NUCLEOTIDE SEQUENCE</scope>
    <source>
        <strain evidence="2">CCFEE 5401</strain>
    </source>
</reference>
<name>A0AAN7YJH2_9PEZI</name>
<feature type="compositionally biased region" description="Polar residues" evidence="1">
    <location>
        <begin position="352"/>
        <end position="368"/>
    </location>
</feature>
<feature type="compositionally biased region" description="Polar residues" evidence="1">
    <location>
        <begin position="307"/>
        <end position="316"/>
    </location>
</feature>
<feature type="compositionally biased region" description="Polar residues" evidence="1">
    <location>
        <begin position="289"/>
        <end position="299"/>
    </location>
</feature>
<feature type="region of interest" description="Disordered" evidence="1">
    <location>
        <begin position="65"/>
        <end position="94"/>
    </location>
</feature>